<keyword evidence="2" id="KW-0808">Transferase</keyword>
<dbReference type="RefSeq" id="WP_173585542.1">
    <property type="nucleotide sequence ID" value="NZ_BBAD01000026.1"/>
</dbReference>
<evidence type="ECO:0000259" key="1">
    <source>
        <dbReference type="Pfam" id="PF08241"/>
    </source>
</evidence>
<dbReference type="AlphaFoldDB" id="A0A0R2EQ21"/>
<gene>
    <name evidence="2" type="ORF">FD14_GL001987</name>
</gene>
<sequence>MLLKWNAQLYDQQHDFVAAYGKGLLTFIPQQPNQAILDLGCGTGGLTAQLTQLGHRVLGIDSSASMIAEAKQSHPTAEYQVQNALEMTYQNEWDVVFSNAVFHWISNHQLLMNQIARALKPNGVLVCEFGAAGNIATIEHGFDAALQRVGGRYQSRFNFATAETFGNEVERAGMTIEQVETYDRPTPLKGGEAGLANWARQFFASDLARYNDQQQTEILTIMADNVRSTLWDGQQWVADYRRLRCVAHR</sequence>
<dbReference type="STRING" id="1423804.FD14_GL001987"/>
<name>A0A0R2EQ21_9LACO</name>
<evidence type="ECO:0000313" key="2">
    <source>
        <dbReference type="EMBL" id="KRN18450.1"/>
    </source>
</evidence>
<keyword evidence="2" id="KW-0489">Methyltransferase</keyword>
<dbReference type="Pfam" id="PF08241">
    <property type="entry name" value="Methyltransf_11"/>
    <property type="match status" value="1"/>
</dbReference>
<dbReference type="GO" id="GO:0008757">
    <property type="term" value="F:S-adenosylmethionine-dependent methyltransferase activity"/>
    <property type="evidence" value="ECO:0007669"/>
    <property type="project" value="InterPro"/>
</dbReference>
<dbReference type="EMBL" id="AYZM01000149">
    <property type="protein sequence ID" value="KRN18450.1"/>
    <property type="molecule type" value="Genomic_DNA"/>
</dbReference>
<proteinExistence type="predicted"/>
<dbReference type="Gene3D" id="3.40.50.150">
    <property type="entry name" value="Vaccinia Virus protein VP39"/>
    <property type="match status" value="1"/>
</dbReference>
<dbReference type="GO" id="GO:0032259">
    <property type="term" value="P:methylation"/>
    <property type="evidence" value="ECO:0007669"/>
    <property type="project" value="UniProtKB-KW"/>
</dbReference>
<dbReference type="CDD" id="cd02440">
    <property type="entry name" value="AdoMet_MTases"/>
    <property type="match status" value="1"/>
</dbReference>
<reference evidence="2 3" key="1">
    <citation type="journal article" date="2015" name="Genome Announc.">
        <title>Expanding the biotechnology potential of lactobacilli through comparative genomics of 213 strains and associated genera.</title>
        <authorList>
            <person name="Sun Z."/>
            <person name="Harris H.M."/>
            <person name="McCann A."/>
            <person name="Guo C."/>
            <person name="Argimon S."/>
            <person name="Zhang W."/>
            <person name="Yang X."/>
            <person name="Jeffery I.B."/>
            <person name="Cooney J.C."/>
            <person name="Kagawa T.F."/>
            <person name="Liu W."/>
            <person name="Song Y."/>
            <person name="Salvetti E."/>
            <person name="Wrobel A."/>
            <person name="Rasinkangas P."/>
            <person name="Parkhill J."/>
            <person name="Rea M.C."/>
            <person name="O'Sullivan O."/>
            <person name="Ritari J."/>
            <person name="Douillard F.P."/>
            <person name="Paul Ross R."/>
            <person name="Yang R."/>
            <person name="Briner A.E."/>
            <person name="Felis G.E."/>
            <person name="de Vos W.M."/>
            <person name="Barrangou R."/>
            <person name="Klaenhammer T.R."/>
            <person name="Caufield P.W."/>
            <person name="Cui Y."/>
            <person name="Zhang H."/>
            <person name="O'Toole P.W."/>
        </authorList>
    </citation>
    <scope>NUCLEOTIDE SEQUENCE [LARGE SCALE GENOMIC DNA]</scope>
    <source>
        <strain evidence="2 3">DSM 23365</strain>
    </source>
</reference>
<keyword evidence="3" id="KW-1185">Reference proteome</keyword>
<organism evidence="2 3">
    <name type="scientific">Secundilactobacillus similis DSM 23365 = JCM 2765</name>
    <dbReference type="NCBI Taxonomy" id="1423804"/>
    <lineage>
        <taxon>Bacteria</taxon>
        <taxon>Bacillati</taxon>
        <taxon>Bacillota</taxon>
        <taxon>Bacilli</taxon>
        <taxon>Lactobacillales</taxon>
        <taxon>Lactobacillaceae</taxon>
        <taxon>Secundilactobacillus</taxon>
    </lineage>
</organism>
<feature type="domain" description="Methyltransferase type 11" evidence="1">
    <location>
        <begin position="37"/>
        <end position="127"/>
    </location>
</feature>
<dbReference type="InterPro" id="IPR013216">
    <property type="entry name" value="Methyltransf_11"/>
</dbReference>
<protein>
    <submittedName>
        <fullName evidence="2">SAM-dependent methyltransferase</fullName>
    </submittedName>
</protein>
<dbReference type="InterPro" id="IPR029063">
    <property type="entry name" value="SAM-dependent_MTases_sf"/>
</dbReference>
<dbReference type="Proteomes" id="UP000051442">
    <property type="component" value="Unassembled WGS sequence"/>
</dbReference>
<dbReference type="PANTHER" id="PTHR43861">
    <property type="entry name" value="TRANS-ACONITATE 2-METHYLTRANSFERASE-RELATED"/>
    <property type="match status" value="1"/>
</dbReference>
<dbReference type="PATRIC" id="fig|1423804.4.peg.2155"/>
<comment type="caution">
    <text evidence="2">The sequence shown here is derived from an EMBL/GenBank/DDBJ whole genome shotgun (WGS) entry which is preliminary data.</text>
</comment>
<accession>A0A0R2EQ21</accession>
<evidence type="ECO:0000313" key="3">
    <source>
        <dbReference type="Proteomes" id="UP000051442"/>
    </source>
</evidence>
<dbReference type="SUPFAM" id="SSF53335">
    <property type="entry name" value="S-adenosyl-L-methionine-dependent methyltransferases"/>
    <property type="match status" value="1"/>
</dbReference>